<protein>
    <recommendedName>
        <fullName evidence="1">Rhodanese domain-containing protein</fullName>
    </recommendedName>
</protein>
<dbReference type="Gene3D" id="3.40.250.10">
    <property type="entry name" value="Rhodanese-like domain"/>
    <property type="match status" value="1"/>
</dbReference>
<dbReference type="PANTHER" id="PTHR43031">
    <property type="entry name" value="FAD-DEPENDENT OXIDOREDUCTASE"/>
    <property type="match status" value="1"/>
</dbReference>
<comment type="caution">
    <text evidence="2">The sequence shown here is derived from an EMBL/GenBank/DDBJ whole genome shotgun (WGS) entry which is preliminary data.</text>
</comment>
<dbReference type="AlphaFoldDB" id="A0A1F8G5N5"/>
<evidence type="ECO:0000313" key="2">
    <source>
        <dbReference type="EMBL" id="OGN19839.1"/>
    </source>
</evidence>
<dbReference type="PANTHER" id="PTHR43031:SF1">
    <property type="entry name" value="PYRIDINE NUCLEOTIDE-DISULPHIDE OXIDOREDUCTASE"/>
    <property type="match status" value="1"/>
</dbReference>
<sequence>MYLDVRTNEEWAEGHVKEALHFELARFEAGEFPDLPKDTEIKIYCGSGARAEIAKSILDSAGFSNVTNAGGLDDLRDQGLLIE</sequence>
<dbReference type="EMBL" id="MGKD01000011">
    <property type="protein sequence ID" value="OGN19839.1"/>
    <property type="molecule type" value="Genomic_DNA"/>
</dbReference>
<organism evidence="2 3">
    <name type="scientific">Candidatus Yanofskybacteria bacterium RIFCSPHIGHO2_12_FULL_45_19b</name>
    <dbReference type="NCBI Taxonomy" id="1802689"/>
    <lineage>
        <taxon>Bacteria</taxon>
        <taxon>Candidatus Yanofskyibacteriota</taxon>
    </lineage>
</organism>
<dbReference type="Pfam" id="PF00581">
    <property type="entry name" value="Rhodanese"/>
    <property type="match status" value="1"/>
</dbReference>
<dbReference type="SUPFAM" id="SSF52821">
    <property type="entry name" value="Rhodanese/Cell cycle control phosphatase"/>
    <property type="match status" value="1"/>
</dbReference>
<reference evidence="2 3" key="1">
    <citation type="journal article" date="2016" name="Nat. Commun.">
        <title>Thousands of microbial genomes shed light on interconnected biogeochemical processes in an aquifer system.</title>
        <authorList>
            <person name="Anantharaman K."/>
            <person name="Brown C.T."/>
            <person name="Hug L.A."/>
            <person name="Sharon I."/>
            <person name="Castelle C.J."/>
            <person name="Probst A.J."/>
            <person name="Thomas B.C."/>
            <person name="Singh A."/>
            <person name="Wilkins M.J."/>
            <person name="Karaoz U."/>
            <person name="Brodie E.L."/>
            <person name="Williams K.H."/>
            <person name="Hubbard S.S."/>
            <person name="Banfield J.F."/>
        </authorList>
    </citation>
    <scope>NUCLEOTIDE SEQUENCE [LARGE SCALE GENOMIC DNA]</scope>
</reference>
<dbReference type="STRING" id="1802689.A3F25_02375"/>
<evidence type="ECO:0000313" key="3">
    <source>
        <dbReference type="Proteomes" id="UP000177478"/>
    </source>
</evidence>
<accession>A0A1F8G5N5</accession>
<dbReference type="InterPro" id="IPR001763">
    <property type="entry name" value="Rhodanese-like_dom"/>
</dbReference>
<feature type="domain" description="Rhodanese" evidence="1">
    <location>
        <begin position="3"/>
        <end position="83"/>
    </location>
</feature>
<dbReference type="InterPro" id="IPR050229">
    <property type="entry name" value="GlpE_sulfurtransferase"/>
</dbReference>
<dbReference type="Proteomes" id="UP000177478">
    <property type="component" value="Unassembled WGS sequence"/>
</dbReference>
<dbReference type="CDD" id="cd00158">
    <property type="entry name" value="RHOD"/>
    <property type="match status" value="1"/>
</dbReference>
<proteinExistence type="predicted"/>
<dbReference type="InterPro" id="IPR036873">
    <property type="entry name" value="Rhodanese-like_dom_sf"/>
</dbReference>
<dbReference type="SMART" id="SM00450">
    <property type="entry name" value="RHOD"/>
    <property type="match status" value="1"/>
</dbReference>
<gene>
    <name evidence="2" type="ORF">A3F25_02375</name>
</gene>
<evidence type="ECO:0000259" key="1">
    <source>
        <dbReference type="PROSITE" id="PS50206"/>
    </source>
</evidence>
<dbReference type="PROSITE" id="PS50206">
    <property type="entry name" value="RHODANESE_3"/>
    <property type="match status" value="1"/>
</dbReference>
<name>A0A1F8G5N5_9BACT</name>